<reference evidence="2 3" key="1">
    <citation type="submission" date="2019-04" db="EMBL/GenBank/DDBJ databases">
        <authorList>
            <consortium name="DOE Joint Genome Institute"/>
            <person name="Mondo S."/>
            <person name="Kjaerbolling I."/>
            <person name="Vesth T."/>
            <person name="Frisvad J.C."/>
            <person name="Nybo J.L."/>
            <person name="Theobald S."/>
            <person name="Kildgaard S."/>
            <person name="Isbrandt T."/>
            <person name="Kuo A."/>
            <person name="Sato A."/>
            <person name="Lyhne E.K."/>
            <person name="Kogle M.E."/>
            <person name="Wiebenga A."/>
            <person name="Kun R.S."/>
            <person name="Lubbers R.J."/>
            <person name="Makela M.R."/>
            <person name="Barry K."/>
            <person name="Chovatia M."/>
            <person name="Clum A."/>
            <person name="Daum C."/>
            <person name="Haridas S."/>
            <person name="He G."/>
            <person name="LaButti K."/>
            <person name="Lipzen A."/>
            <person name="Riley R."/>
            <person name="Salamov A."/>
            <person name="Simmons B.A."/>
            <person name="Magnuson J.K."/>
            <person name="Henrissat B."/>
            <person name="Mortensen U.H."/>
            <person name="Larsen T.O."/>
            <person name="Devries R.P."/>
            <person name="Grigoriev I.V."/>
            <person name="Machida M."/>
            <person name="Baker S.E."/>
            <person name="Andersen M.R."/>
            <person name="Cantor M.N."/>
            <person name="Hua S.X."/>
        </authorList>
    </citation>
    <scope>NUCLEOTIDE SEQUENCE [LARGE SCALE GENOMIC DNA]</scope>
    <source>
        <strain evidence="2 3">CBS 119388</strain>
    </source>
</reference>
<gene>
    <name evidence="2" type="ORF">BDV37DRAFT_245246</name>
</gene>
<keyword evidence="1" id="KW-1133">Transmembrane helix</keyword>
<evidence type="ECO:0000313" key="3">
    <source>
        <dbReference type="Proteomes" id="UP000325579"/>
    </source>
</evidence>
<accession>A0A5N7DGA2</accession>
<keyword evidence="1" id="KW-0472">Membrane</keyword>
<protein>
    <submittedName>
        <fullName evidence="2">Uncharacterized protein</fullName>
    </submittedName>
</protein>
<keyword evidence="3" id="KW-1185">Reference proteome</keyword>
<keyword evidence="1" id="KW-0812">Transmembrane</keyword>
<dbReference type="AlphaFoldDB" id="A0A5N7DGA2"/>
<organism evidence="2 3">
    <name type="scientific">Aspergillus pseudonomiae</name>
    <dbReference type="NCBI Taxonomy" id="1506151"/>
    <lineage>
        <taxon>Eukaryota</taxon>
        <taxon>Fungi</taxon>
        <taxon>Dikarya</taxon>
        <taxon>Ascomycota</taxon>
        <taxon>Pezizomycotina</taxon>
        <taxon>Eurotiomycetes</taxon>
        <taxon>Eurotiomycetidae</taxon>
        <taxon>Eurotiales</taxon>
        <taxon>Aspergillaceae</taxon>
        <taxon>Aspergillus</taxon>
        <taxon>Aspergillus subgen. Circumdati</taxon>
    </lineage>
</organism>
<evidence type="ECO:0000256" key="1">
    <source>
        <dbReference type="SAM" id="Phobius"/>
    </source>
</evidence>
<dbReference type="EMBL" id="ML736761">
    <property type="protein sequence ID" value="KAE8405239.1"/>
    <property type="molecule type" value="Genomic_DNA"/>
</dbReference>
<dbReference type="GeneID" id="43666326"/>
<dbReference type="RefSeq" id="XP_031942558.1">
    <property type="nucleotide sequence ID" value="XM_032081635.1"/>
</dbReference>
<dbReference type="Proteomes" id="UP000325579">
    <property type="component" value="Unassembled WGS sequence"/>
</dbReference>
<sequence length="106" mass="12088">MGGRRRQLLVWGPYLELSKRYGWPIGCVMEFRVGLDGVLREELSCHLPDMGQFRGAHEVDSELLLLQSTSCTSCTFLFLFFFFSSLFFLPFPLSLHIGAVDQVPLI</sequence>
<feature type="transmembrane region" description="Helical" evidence="1">
    <location>
        <begin position="63"/>
        <end position="89"/>
    </location>
</feature>
<name>A0A5N7DGA2_9EURO</name>
<evidence type="ECO:0000313" key="2">
    <source>
        <dbReference type="EMBL" id="KAE8405239.1"/>
    </source>
</evidence>
<proteinExistence type="predicted"/>